<dbReference type="HAMAP" id="MF_04152">
    <property type="entry name" value="SSB_T4"/>
    <property type="match status" value="1"/>
</dbReference>
<dbReference type="GO" id="GO:0006310">
    <property type="term" value="P:DNA recombination"/>
    <property type="evidence" value="ECO:0007669"/>
    <property type="project" value="UniProtKB-UniRule"/>
</dbReference>
<keyword evidence="8 10" id="KW-0238">DNA-binding</keyword>
<reference evidence="12" key="1">
    <citation type="submission" date="2020-04" db="EMBL/GenBank/DDBJ databases">
        <authorList>
            <person name="Chiriac C."/>
            <person name="Salcher M."/>
            <person name="Ghai R."/>
            <person name="Kavagutti S V."/>
        </authorList>
    </citation>
    <scope>NUCLEOTIDE SEQUENCE</scope>
</reference>
<keyword evidence="4" id="KW-0479">Metal-binding</keyword>
<keyword evidence="2 10" id="KW-0678">Repressor</keyword>
<dbReference type="InterPro" id="IPR046395">
    <property type="entry name" value="SSB_T4"/>
</dbReference>
<evidence type="ECO:0000256" key="9">
    <source>
        <dbReference type="ARBA" id="ARBA00023204"/>
    </source>
</evidence>
<evidence type="ECO:0000256" key="5">
    <source>
        <dbReference type="ARBA" id="ARBA00022763"/>
    </source>
</evidence>
<keyword evidence="3" id="KW-0235">DNA replication</keyword>
<evidence type="ECO:0000256" key="3">
    <source>
        <dbReference type="ARBA" id="ARBA00022705"/>
    </source>
</evidence>
<dbReference type="Pfam" id="PF08804">
    <property type="entry name" value="gp32"/>
    <property type="match status" value="1"/>
</dbReference>
<keyword evidence="5" id="KW-0227">DNA damage</keyword>
<comment type="similarity">
    <text evidence="10">Belongs to the Tequatrovirus single-stranded DNA-binding protein family.</text>
</comment>
<gene>
    <name evidence="12" type="ORF">UFOVP410_102</name>
</gene>
<dbReference type="GO" id="GO:0046872">
    <property type="term" value="F:metal ion binding"/>
    <property type="evidence" value="ECO:0007669"/>
    <property type="project" value="UniProtKB-KW"/>
</dbReference>
<evidence type="ECO:0000256" key="1">
    <source>
        <dbReference type="ARBA" id="ARBA00018590"/>
    </source>
</evidence>
<evidence type="ECO:0000256" key="10">
    <source>
        <dbReference type="HAMAP-Rule" id="MF_04152"/>
    </source>
</evidence>
<keyword evidence="10" id="KW-0233">DNA recombination</keyword>
<keyword evidence="7 10" id="KW-1194">Viral DNA replication</keyword>
<accession>A0A6J5M796</accession>
<dbReference type="InterPro" id="IPR012340">
    <property type="entry name" value="NA-bd_OB-fold"/>
</dbReference>
<proteinExistence type="inferred from homology"/>
<evidence type="ECO:0000256" key="6">
    <source>
        <dbReference type="ARBA" id="ARBA00022833"/>
    </source>
</evidence>
<evidence type="ECO:0000313" key="12">
    <source>
        <dbReference type="EMBL" id="CAB4141263.1"/>
    </source>
</evidence>
<evidence type="ECO:0000256" key="2">
    <source>
        <dbReference type="ARBA" id="ARBA00022491"/>
    </source>
</evidence>
<dbReference type="GO" id="GO:0039686">
    <property type="term" value="P:bidirectional double-stranded viral DNA replication"/>
    <property type="evidence" value="ECO:0007669"/>
    <property type="project" value="UniProtKB-UniRule"/>
</dbReference>
<name>A0A6J5M796_9CAUD</name>
<evidence type="ECO:0000259" key="11">
    <source>
        <dbReference type="Pfam" id="PF08804"/>
    </source>
</evidence>
<protein>
    <recommendedName>
        <fullName evidence="1 10">Single-stranded DNA-binding protein</fullName>
        <shortName evidence="10">SSB protein</shortName>
    </recommendedName>
    <alternativeName>
        <fullName evidence="10">Helix-destabilizing protein</fullName>
    </alternativeName>
</protein>
<dbReference type="GO" id="GO:0003697">
    <property type="term" value="F:single-stranded DNA binding"/>
    <property type="evidence" value="ECO:0007669"/>
    <property type="project" value="UniProtKB-UniRule"/>
</dbReference>
<dbReference type="InterPro" id="IPR012339">
    <property type="entry name" value="Phage_T4_Gp32_ssDNA-bd"/>
</dbReference>
<dbReference type="Gene3D" id="3.90.198.10">
    <property type="entry name" value="Replication Fork Single-Stranded Dna Binding Protein"/>
    <property type="match status" value="1"/>
</dbReference>
<comment type="function">
    <text evidence="10">Single-stranded DNA-binding protein that participates in viral DNA replication, recombination, and repair. Coats the lagging-strand ssDNA as the replication fork advances. Stimulates the activities of viral DNA polymerase and the replicative helicase, probably via its interaction with the helicase assembly factor. Together with the replicative helicase and the helicase assembly factor, promotes pairing of two homologous DNA molecules containing complementary single-stranded regions and mediates homologous DNA strand exchange. Promotes also the formation of joint molecules. mRNA specific autogenous translational repressor.</text>
</comment>
<comment type="domain">
    <text evidence="10">The acidic C-terminus is involved in modulating the ssDNA binding properties. The N-terminus LAST motif is involved in the cooperative binding of the protein to single-stranded nucleic acids.</text>
</comment>
<evidence type="ECO:0000256" key="8">
    <source>
        <dbReference type="ARBA" id="ARBA00023125"/>
    </source>
</evidence>
<sequence length="306" mass="34499">MSFANLKNNQGLVGVKHLQEELEKLNKKTDGASGDDRFWKLSVDKSGVGAAVIRFLPESEGDSTPWVVIYEHAFQGPGGWYIEKSRTSLNGSVDPVSEYNTQLWNSGVDANKDLARKQKRNARYISNILVVKDPANPENEGKVFLFKYGKKIFQKIKESMMPEHDPVDQKDPLNPFCFWKGANFKLKCRKVEGYPNYDHSDFSTPEPLFGGDEKKLENLWKSQYKLSALLEPGEFKSYDELKRKLDRVLGLSSSNKVEQSSSPKVSVKTSITETAEDVGNVSKSFSSDDEDMSDDLSYLQQLASED</sequence>
<dbReference type="GO" id="GO:0006281">
    <property type="term" value="P:DNA repair"/>
    <property type="evidence" value="ECO:0007669"/>
    <property type="project" value="UniProtKB-UniRule"/>
</dbReference>
<evidence type="ECO:0000256" key="7">
    <source>
        <dbReference type="ARBA" id="ARBA00023109"/>
    </source>
</evidence>
<evidence type="ECO:0000256" key="4">
    <source>
        <dbReference type="ARBA" id="ARBA00022723"/>
    </source>
</evidence>
<comment type="subunit">
    <text evidence="10">Homodimer in the absence of DNA, monomer when binding DNA. Interacts with the DNA helicase assembly protein; a ternary complex between the helicase assembly protein, the single-stranded DNA-binding protein and ssDNA is an obligatory intermediate in the helicase loading mechanism. Part of the replicase complex that includes the DNA polymerase, the polymerase clamp, the clamp loader complex, the single-stranded DNA binding protein, the primase, the replicative helicase and the helicase assembly factor. Interacts (via C-terminus) with the viral SF1 dDA helicase. Interacts with the viral SF2 UvsW repair helicase.</text>
</comment>
<dbReference type="GO" id="GO:0006260">
    <property type="term" value="P:DNA replication"/>
    <property type="evidence" value="ECO:0007669"/>
    <property type="project" value="UniProtKB-KW"/>
</dbReference>
<feature type="domain" description="Bacteriophage T4 Gp32 single-stranded DNA-binding" evidence="11">
    <location>
        <begin position="49"/>
        <end position="248"/>
    </location>
</feature>
<comment type="caution">
    <text evidence="10">Lacks conserved residue(s) required for the propagation of feature annotation.</text>
</comment>
<dbReference type="EMBL" id="LR796388">
    <property type="protein sequence ID" value="CAB4141263.1"/>
    <property type="molecule type" value="Genomic_DNA"/>
</dbReference>
<keyword evidence="9 10" id="KW-0234">DNA repair</keyword>
<dbReference type="InterPro" id="IPR044947">
    <property type="entry name" value="Phage_T4_Gp32_ssDNA-bd_sf"/>
</dbReference>
<keyword evidence="6" id="KW-0862">Zinc</keyword>
<organism evidence="12">
    <name type="scientific">uncultured Caudovirales phage</name>
    <dbReference type="NCBI Taxonomy" id="2100421"/>
    <lineage>
        <taxon>Viruses</taxon>
        <taxon>Duplodnaviria</taxon>
        <taxon>Heunggongvirae</taxon>
        <taxon>Uroviricota</taxon>
        <taxon>Caudoviricetes</taxon>
        <taxon>Peduoviridae</taxon>
        <taxon>Maltschvirus</taxon>
        <taxon>Maltschvirus maltsch</taxon>
    </lineage>
</organism>
<dbReference type="SUPFAM" id="SSF50249">
    <property type="entry name" value="Nucleic acid-binding proteins"/>
    <property type="match status" value="1"/>
</dbReference>